<dbReference type="EMBL" id="BNAV01000004">
    <property type="protein sequence ID" value="GHF60023.1"/>
    <property type="molecule type" value="Genomic_DNA"/>
</dbReference>
<dbReference type="AlphaFoldDB" id="A0A8H9IU05"/>
<reference evidence="1" key="2">
    <citation type="submission" date="2020-09" db="EMBL/GenBank/DDBJ databases">
        <authorList>
            <person name="Sun Q."/>
            <person name="Zhou Y."/>
        </authorList>
    </citation>
    <scope>NUCLEOTIDE SEQUENCE</scope>
    <source>
        <strain evidence="1">CGMCC 4.7679</strain>
    </source>
</reference>
<keyword evidence="2" id="KW-1185">Reference proteome</keyword>
<accession>A0A8H9IU05</accession>
<dbReference type="Proteomes" id="UP000658656">
    <property type="component" value="Unassembled WGS sequence"/>
</dbReference>
<comment type="caution">
    <text evidence="1">The sequence shown here is derived from an EMBL/GenBank/DDBJ whole genome shotgun (WGS) entry which is preliminary data.</text>
</comment>
<name>A0A8H9IU05_9PSEU</name>
<gene>
    <name evidence="1" type="ORF">GCM10017566_37030</name>
</gene>
<protein>
    <submittedName>
        <fullName evidence="1">Uncharacterized protein</fullName>
    </submittedName>
</protein>
<sequence>MLCVVLSVRMNDSAVALLGERPLPALAPGLREMAVRGIERRDAVLTWAGSPFAAVRSAPSSDLTGWECDETSFHLERFVPVDKTTDEGVPHIPEEGQRILLSQGLALALALREQVYALTPVVPVRCIVAANETNGTFRFHQIRPGEGWNVPDLDLYQSDKVLVVDIEPPGTAARP</sequence>
<proteinExistence type="predicted"/>
<evidence type="ECO:0000313" key="2">
    <source>
        <dbReference type="Proteomes" id="UP000658656"/>
    </source>
</evidence>
<organism evidence="1 2">
    <name type="scientific">Amycolatopsis bartoniae</name>
    <dbReference type="NCBI Taxonomy" id="941986"/>
    <lineage>
        <taxon>Bacteria</taxon>
        <taxon>Bacillati</taxon>
        <taxon>Actinomycetota</taxon>
        <taxon>Actinomycetes</taxon>
        <taxon>Pseudonocardiales</taxon>
        <taxon>Pseudonocardiaceae</taxon>
        <taxon>Amycolatopsis</taxon>
    </lineage>
</organism>
<evidence type="ECO:0000313" key="1">
    <source>
        <dbReference type="EMBL" id="GHF60023.1"/>
    </source>
</evidence>
<reference evidence="1" key="1">
    <citation type="journal article" date="2014" name="Int. J. Syst. Evol. Microbiol.">
        <title>Complete genome sequence of Corynebacterium casei LMG S-19264T (=DSM 44701T), isolated from a smear-ripened cheese.</title>
        <authorList>
            <consortium name="US DOE Joint Genome Institute (JGI-PGF)"/>
            <person name="Walter F."/>
            <person name="Albersmeier A."/>
            <person name="Kalinowski J."/>
            <person name="Ruckert C."/>
        </authorList>
    </citation>
    <scope>NUCLEOTIDE SEQUENCE</scope>
    <source>
        <strain evidence="1">CGMCC 4.7679</strain>
    </source>
</reference>